<dbReference type="Proteomes" id="UP001497453">
    <property type="component" value="Chromosome 6"/>
</dbReference>
<gene>
    <name evidence="1" type="ORF">GFSPODELE1_LOCUS7793</name>
</gene>
<evidence type="ECO:0008006" key="3">
    <source>
        <dbReference type="Google" id="ProtNLM"/>
    </source>
</evidence>
<evidence type="ECO:0000313" key="1">
    <source>
        <dbReference type="EMBL" id="CAL1710373.1"/>
    </source>
</evidence>
<dbReference type="Gene3D" id="3.80.10.10">
    <property type="entry name" value="Ribonuclease Inhibitor"/>
    <property type="match status" value="2"/>
</dbReference>
<keyword evidence="2" id="KW-1185">Reference proteome</keyword>
<dbReference type="InterPro" id="IPR032675">
    <property type="entry name" value="LRR_dom_sf"/>
</dbReference>
<protein>
    <recommendedName>
        <fullName evidence="3">F-box domain-containing protein</fullName>
    </recommendedName>
</protein>
<dbReference type="EMBL" id="OZ037949">
    <property type="protein sequence ID" value="CAL1710373.1"/>
    <property type="molecule type" value="Genomic_DNA"/>
</dbReference>
<dbReference type="SUPFAM" id="SSF52047">
    <property type="entry name" value="RNI-like"/>
    <property type="match status" value="1"/>
</dbReference>
<accession>A0ABP1DRB5</accession>
<name>A0ABP1DRB5_9APHY</name>
<organism evidence="1 2">
    <name type="scientific">Somion occarium</name>
    <dbReference type="NCBI Taxonomy" id="3059160"/>
    <lineage>
        <taxon>Eukaryota</taxon>
        <taxon>Fungi</taxon>
        <taxon>Dikarya</taxon>
        <taxon>Basidiomycota</taxon>
        <taxon>Agaricomycotina</taxon>
        <taxon>Agaricomycetes</taxon>
        <taxon>Polyporales</taxon>
        <taxon>Cerrenaceae</taxon>
        <taxon>Somion</taxon>
    </lineage>
</organism>
<sequence length="575" mass="64345">MRSDVSATLGVLFASLLITLSAKLLQRRNSFGARRLFALGQTRDISNPVSGRRGALKHLPREQGTPVSLSAAHRVLLCDELLRQILNILDVSDAEFGDENRDALASLASVCKSISPAALDVLWSRLDKIDPLLSLVRTCEESAQSENFPAASRRFLQYSSRVRVLIVARDDIPAEWVAFLRRITIPQFSHLTGLFWYIESESSCDDIDLFIVPSLKDISFSIQYDVGISMSNILRTVYQTVPDITSLHMHWLEPRPQSYEHCENMLHSIAAFHQLRSLSTNFDISHYPDALQVLSGLYSLENLELESSVGSNAIRSSVFTPLSQGFPALRSLSLNCPYRMAKVFLPALHGCAISKVDIAIQDSLPFWHQQDLVRDLLANFSSSMNSVEIGIPDGIYFSSLEEGLLYPVIITHLLGARLTDVHLMYLEAETLSDALFHSMSVAWPHLRSLRLATCNTVTEPPAKMVTLTGLKWLALHCPDLRDVAVHVNGTGDRWQHEIDLSCPGKATRLQELNLARSLVDSPHSVARYLRWCFPALRQVRFTSKEPFERRSQDIMHACKEVASLLRADSLSNGTI</sequence>
<evidence type="ECO:0000313" key="2">
    <source>
        <dbReference type="Proteomes" id="UP001497453"/>
    </source>
</evidence>
<proteinExistence type="predicted"/>
<reference evidence="2" key="1">
    <citation type="submission" date="2024-04" db="EMBL/GenBank/DDBJ databases">
        <authorList>
            <person name="Shaw F."/>
            <person name="Minotto A."/>
        </authorList>
    </citation>
    <scope>NUCLEOTIDE SEQUENCE [LARGE SCALE GENOMIC DNA]</scope>
</reference>